<organism evidence="2 3">
    <name type="scientific">Hamiltosporidium magnivora</name>
    <dbReference type="NCBI Taxonomy" id="148818"/>
    <lineage>
        <taxon>Eukaryota</taxon>
        <taxon>Fungi</taxon>
        <taxon>Fungi incertae sedis</taxon>
        <taxon>Microsporidia</taxon>
        <taxon>Dubosqiidae</taxon>
        <taxon>Hamiltosporidium</taxon>
    </lineage>
</organism>
<evidence type="ECO:0000313" key="3">
    <source>
        <dbReference type="Proteomes" id="UP000293045"/>
    </source>
</evidence>
<sequence>MKIVSENVMILLNMVLYLKKCLLTSEHRKINTCDVLQHYKRQGCHNKNRKSTYWKRFYLKKENPTVLLYPFVECNEAINYFDSESREIFFVPMLVTENLSNNEKAIRMLSIEEYKKYCKNNTIISFSFKALNDNISPDYEPYCMSETEVSDTKESLNLSQIQSENEVRSELIPEENADISLGNSFFRASAALEKRFLNIDTTYEERFDNSSEIKAKQTNTVTIAKEIDINSVIVEFDRSCKIKDLVMIKNGCGVNDPMDQSNANPMTTDLKKDNQFEDLVIPFKKLTLQDHLSRSENPVSINESKKILSENQLPCSPKQDSRSYDLQNSHDLDDDFVSDEKISTHVNESNNIVFAAKYLGKDQNEDETSYLGLRNVSSIESSVYKNANGTTNDIKIYPERQSLLNSSKSDPEKSDVMKPAIQAMDTGEIEFRHHSHRNIASVGRIVGASVSQEPSDSKKRKNLVLFKSLHESEDTSSD</sequence>
<dbReference type="VEuPathDB" id="MicrosporidiaDB:CWI36_0008p0020"/>
<dbReference type="VEuPathDB" id="MicrosporidiaDB:CWI39_1076p0010"/>
<protein>
    <submittedName>
        <fullName evidence="2">Uncharacterized protein</fullName>
    </submittedName>
</protein>
<dbReference type="AlphaFoldDB" id="A0A4Q9L7H8"/>
<accession>A0A4Q9L7H8</accession>
<reference evidence="2 3" key="1">
    <citation type="submission" date="2017-12" db="EMBL/GenBank/DDBJ databases">
        <authorList>
            <person name="Pombert J.-F."/>
            <person name="Haag K.L."/>
            <person name="Ebert D."/>
        </authorList>
    </citation>
    <scope>NUCLEOTIDE SEQUENCE [LARGE SCALE GENOMIC DNA]</scope>
    <source>
        <strain evidence="2">IL-BN-2</strain>
    </source>
</reference>
<evidence type="ECO:0000256" key="1">
    <source>
        <dbReference type="SAM" id="MobiDB-lite"/>
    </source>
</evidence>
<gene>
    <name evidence="2" type="ORF">CWI39_1076p0010</name>
</gene>
<feature type="compositionally biased region" description="Basic and acidic residues" evidence="1">
    <location>
        <begin position="319"/>
        <end position="331"/>
    </location>
</feature>
<proteinExistence type="predicted"/>
<comment type="caution">
    <text evidence="2">The sequence shown here is derived from an EMBL/GenBank/DDBJ whole genome shotgun (WGS) entry which is preliminary data.</text>
</comment>
<evidence type="ECO:0000313" key="2">
    <source>
        <dbReference type="EMBL" id="TBU02861.1"/>
    </source>
</evidence>
<dbReference type="Proteomes" id="UP000293045">
    <property type="component" value="Unassembled WGS sequence"/>
</dbReference>
<dbReference type="EMBL" id="PIXR01001076">
    <property type="protein sequence ID" value="TBU02861.1"/>
    <property type="molecule type" value="Genomic_DNA"/>
</dbReference>
<name>A0A4Q9L7H8_9MICR</name>
<feature type="region of interest" description="Disordered" evidence="1">
    <location>
        <begin position="294"/>
        <end position="332"/>
    </location>
</feature>